<proteinExistence type="predicted"/>
<evidence type="ECO:0000313" key="3">
    <source>
        <dbReference type="Proteomes" id="UP000317371"/>
    </source>
</evidence>
<dbReference type="AlphaFoldDB" id="A0A540VG37"/>
<evidence type="ECO:0000313" key="2">
    <source>
        <dbReference type="EMBL" id="TQE95707.1"/>
    </source>
</evidence>
<dbReference type="Gene3D" id="2.40.50.100">
    <property type="match status" value="1"/>
</dbReference>
<organism evidence="2 3">
    <name type="scientific">Litorilinea aerophila</name>
    <dbReference type="NCBI Taxonomy" id="1204385"/>
    <lineage>
        <taxon>Bacteria</taxon>
        <taxon>Bacillati</taxon>
        <taxon>Chloroflexota</taxon>
        <taxon>Caldilineae</taxon>
        <taxon>Caldilineales</taxon>
        <taxon>Caldilineaceae</taxon>
        <taxon>Litorilinea</taxon>
    </lineage>
</organism>
<dbReference type="EMBL" id="VIGC01000012">
    <property type="protein sequence ID" value="TQE95707.1"/>
    <property type="molecule type" value="Genomic_DNA"/>
</dbReference>
<sequence>MLPANKIAPIFLTLVAALVLSGCALLPSGGLADRAAAEEPTPTPIPTPVVAVKPTYKVQRGEIVHELEFSGRISPVNEEDLFFRASGRVRAVFKKRNDFVTAGEIIAELEIDSLERQLEAAELELERAQVRLDQAQQALAYQQKVAQTNLEIAQLRLAALQADAQPDTTAIAIQQKQVELAQLEVERLSQGVDPLLVSDVTRAELNVQKLKADIAEHQVIAPFDGQLLSVSLTPGQAVDAYKPVATLADVTELEVSADLISTQMQDLVEGMPASIILVSRPGVELTGSIRRLPYPYGSGGRGTTVEDLDKSTRITLDQSAAEAGYELGDLVRVRVELERKADVLWLPPQALRVFDGRRFAVIQDGDVQRRVDVTVGIETPERVEIEAGLEEGQVVIGQ</sequence>
<dbReference type="GO" id="GO:0015562">
    <property type="term" value="F:efflux transmembrane transporter activity"/>
    <property type="evidence" value="ECO:0007669"/>
    <property type="project" value="TreeGrafter"/>
</dbReference>
<dbReference type="PANTHER" id="PTHR30469">
    <property type="entry name" value="MULTIDRUG RESISTANCE PROTEIN MDTA"/>
    <property type="match status" value="1"/>
</dbReference>
<feature type="coiled-coil region" evidence="1">
    <location>
        <begin position="104"/>
        <end position="145"/>
    </location>
</feature>
<comment type="caution">
    <text evidence="2">The sequence shown here is derived from an EMBL/GenBank/DDBJ whole genome shotgun (WGS) entry which is preliminary data.</text>
</comment>
<accession>A0A540VG37</accession>
<reference evidence="2 3" key="1">
    <citation type="submission" date="2019-06" db="EMBL/GenBank/DDBJ databases">
        <title>Genome sequence of Litorilinea aerophila BAA-2444.</title>
        <authorList>
            <person name="Maclea K.S."/>
            <person name="Maurais E.G."/>
            <person name="Iannazzi L.C."/>
        </authorList>
    </citation>
    <scope>NUCLEOTIDE SEQUENCE [LARGE SCALE GENOMIC DNA]</scope>
    <source>
        <strain evidence="2 3">ATCC BAA-2444</strain>
    </source>
</reference>
<dbReference type="SUPFAM" id="SSF111369">
    <property type="entry name" value="HlyD-like secretion proteins"/>
    <property type="match status" value="2"/>
</dbReference>
<gene>
    <name evidence="2" type="ORF">FKZ61_11340</name>
</gene>
<dbReference type="GO" id="GO:1990281">
    <property type="term" value="C:efflux pump complex"/>
    <property type="evidence" value="ECO:0007669"/>
    <property type="project" value="TreeGrafter"/>
</dbReference>
<dbReference type="PROSITE" id="PS51257">
    <property type="entry name" value="PROKAR_LIPOPROTEIN"/>
    <property type="match status" value="1"/>
</dbReference>
<dbReference type="PANTHER" id="PTHR30469:SF15">
    <property type="entry name" value="HLYD FAMILY OF SECRETION PROTEINS"/>
    <property type="match status" value="1"/>
</dbReference>
<dbReference type="Gene3D" id="1.10.287.470">
    <property type="entry name" value="Helix hairpin bin"/>
    <property type="match status" value="1"/>
</dbReference>
<protein>
    <submittedName>
        <fullName evidence="2">HlyD family efflux transporter periplasmic adaptor subunit</fullName>
    </submittedName>
</protein>
<name>A0A540VG37_9CHLR</name>
<evidence type="ECO:0000256" key="1">
    <source>
        <dbReference type="SAM" id="Coils"/>
    </source>
</evidence>
<dbReference type="Proteomes" id="UP000317371">
    <property type="component" value="Unassembled WGS sequence"/>
</dbReference>
<dbReference type="OrthoDB" id="143084at2"/>
<keyword evidence="3" id="KW-1185">Reference proteome</keyword>
<keyword evidence="1" id="KW-0175">Coiled coil</keyword>
<dbReference type="InParanoid" id="A0A540VG37"/>
<dbReference type="RefSeq" id="WP_141610242.1">
    <property type="nucleotide sequence ID" value="NZ_VIGC02000012.1"/>
</dbReference>
<dbReference type="Gene3D" id="2.40.420.20">
    <property type="match status" value="1"/>
</dbReference>